<keyword evidence="6" id="KW-0694">RNA-binding</keyword>
<evidence type="ECO:0000256" key="2">
    <source>
        <dbReference type="ARBA" id="ARBA00022649"/>
    </source>
</evidence>
<comment type="similarity">
    <text evidence="1">Belongs to the HicA mRNA interferase family.</text>
</comment>
<reference evidence="9" key="1">
    <citation type="journal article" date="2011" name="MBio">
        <title>Novel metabolic attributes of the genus Cyanothece, comprising a group of unicellular nitrogen-fixing Cyanobacteria.</title>
        <authorList>
            <person name="Bandyopadhyay A."/>
            <person name="Elvitigala T."/>
            <person name="Welsh E."/>
            <person name="Stockel J."/>
            <person name="Liberton M."/>
            <person name="Min H."/>
            <person name="Sherman L.A."/>
            <person name="Pakrasi H.B."/>
        </authorList>
    </citation>
    <scope>NUCLEOTIDE SEQUENCE [LARGE SCALE GENOMIC DNA]</scope>
    <source>
        <strain evidence="9">PCC 7822</strain>
        <plasmid evidence="9">Cy782203</plasmid>
    </source>
</reference>
<keyword evidence="3" id="KW-0540">Nuclease</keyword>
<evidence type="ECO:0000256" key="7">
    <source>
        <dbReference type="ARBA" id="ARBA00023016"/>
    </source>
</evidence>
<evidence type="ECO:0000313" key="8">
    <source>
        <dbReference type="EMBL" id="ADN18523.1"/>
    </source>
</evidence>
<dbReference type="HOGENOM" id="CLU_191442_0_0_3"/>
<keyword evidence="4" id="KW-0255">Endonuclease</keyword>
<evidence type="ECO:0000256" key="6">
    <source>
        <dbReference type="ARBA" id="ARBA00022884"/>
    </source>
</evidence>
<evidence type="ECO:0000256" key="5">
    <source>
        <dbReference type="ARBA" id="ARBA00022801"/>
    </source>
</evidence>
<dbReference type="InterPro" id="IPR012933">
    <property type="entry name" value="HicA_mRNA_interferase"/>
</dbReference>
<dbReference type="OrthoDB" id="489997at2"/>
<dbReference type="Proteomes" id="UP000008206">
    <property type="component" value="Plasmid Cy782203"/>
</dbReference>
<dbReference type="GO" id="GO:0016787">
    <property type="term" value="F:hydrolase activity"/>
    <property type="evidence" value="ECO:0007669"/>
    <property type="project" value="UniProtKB-KW"/>
</dbReference>
<dbReference type="SUPFAM" id="SSF54786">
    <property type="entry name" value="YcfA/nrd intein domain"/>
    <property type="match status" value="1"/>
</dbReference>
<dbReference type="EMBL" id="CP002201">
    <property type="protein sequence ID" value="ADN18523.1"/>
    <property type="molecule type" value="Genomic_DNA"/>
</dbReference>
<dbReference type="GO" id="GO:0004519">
    <property type="term" value="F:endonuclease activity"/>
    <property type="evidence" value="ECO:0007669"/>
    <property type="project" value="UniProtKB-KW"/>
</dbReference>
<sequence length="82" mass="9306">MPKKIRELKAMVAKVGYILQPGRGKGSHTFWKHPLLPEEPLTIPGQDGDDAPLYLEKNIQKVLKKLELIKKLKQEDSEDGET</sequence>
<keyword evidence="2" id="KW-1277">Toxin-antitoxin system</keyword>
<name>E0UNJ3_GLOV7</name>
<dbReference type="RefSeq" id="WP_013325649.1">
    <property type="nucleotide sequence ID" value="NC_014502.1"/>
</dbReference>
<dbReference type="InterPro" id="IPR038570">
    <property type="entry name" value="HicA_sf"/>
</dbReference>
<evidence type="ECO:0000256" key="3">
    <source>
        <dbReference type="ARBA" id="ARBA00022722"/>
    </source>
</evidence>
<keyword evidence="8" id="KW-0614">Plasmid</keyword>
<geneLocation type="plasmid" evidence="8 9">
    <name>Cy782203</name>
</geneLocation>
<keyword evidence="5" id="KW-0378">Hydrolase</keyword>
<dbReference type="Gene3D" id="3.30.920.30">
    <property type="entry name" value="Hypothetical protein"/>
    <property type="match status" value="1"/>
</dbReference>
<evidence type="ECO:0000256" key="4">
    <source>
        <dbReference type="ARBA" id="ARBA00022759"/>
    </source>
</evidence>
<proteinExistence type="inferred from homology"/>
<dbReference type="KEGG" id="cyj:Cyan7822_6878"/>
<dbReference type="GO" id="GO:0003729">
    <property type="term" value="F:mRNA binding"/>
    <property type="evidence" value="ECO:0007669"/>
    <property type="project" value="InterPro"/>
</dbReference>
<dbReference type="Pfam" id="PF07927">
    <property type="entry name" value="HicA_toxin"/>
    <property type="match status" value="1"/>
</dbReference>
<gene>
    <name evidence="8" type="ordered locus">Cyan7822_6878</name>
</gene>
<evidence type="ECO:0000256" key="1">
    <source>
        <dbReference type="ARBA" id="ARBA00006620"/>
    </source>
</evidence>
<organism evidence="8 9">
    <name type="scientific">Gloeothece verrucosa (strain PCC 7822)</name>
    <name type="common">Cyanothece sp. (strain PCC 7822)</name>
    <dbReference type="NCBI Taxonomy" id="497965"/>
    <lineage>
        <taxon>Bacteria</taxon>
        <taxon>Bacillati</taxon>
        <taxon>Cyanobacteriota</taxon>
        <taxon>Cyanophyceae</taxon>
        <taxon>Oscillatoriophycideae</taxon>
        <taxon>Chroococcales</taxon>
        <taxon>Aphanothecaceae</taxon>
        <taxon>Gloeothece</taxon>
        <taxon>Gloeothece verrucosa</taxon>
    </lineage>
</organism>
<accession>E0UNJ3</accession>
<keyword evidence="9" id="KW-1185">Reference proteome</keyword>
<keyword evidence="7" id="KW-0346">Stress response</keyword>
<dbReference type="AlphaFoldDB" id="E0UNJ3"/>
<protein>
    <submittedName>
        <fullName evidence="8">YcfA family protein</fullName>
    </submittedName>
</protein>
<evidence type="ECO:0000313" key="9">
    <source>
        <dbReference type="Proteomes" id="UP000008206"/>
    </source>
</evidence>